<evidence type="ECO:0000256" key="10">
    <source>
        <dbReference type="ARBA" id="ARBA00023136"/>
    </source>
</evidence>
<evidence type="ECO:0000256" key="17">
    <source>
        <dbReference type="SAM" id="SignalP"/>
    </source>
</evidence>
<dbReference type="InterPro" id="IPR050059">
    <property type="entry name" value="ATP_synthase_B_chain"/>
</dbReference>
<evidence type="ECO:0000256" key="7">
    <source>
        <dbReference type="ARBA" id="ARBA00022781"/>
    </source>
</evidence>
<dbReference type="HAMAP" id="MF_01398">
    <property type="entry name" value="ATP_synth_b_bprime"/>
    <property type="match status" value="1"/>
</dbReference>
<proteinExistence type="inferred from homology"/>
<dbReference type="GO" id="GO:0045259">
    <property type="term" value="C:proton-transporting ATP synthase complex"/>
    <property type="evidence" value="ECO:0007669"/>
    <property type="project" value="UniProtKB-KW"/>
</dbReference>
<dbReference type="GO" id="GO:0005886">
    <property type="term" value="C:plasma membrane"/>
    <property type="evidence" value="ECO:0007669"/>
    <property type="project" value="UniProtKB-SubCell"/>
</dbReference>
<keyword evidence="6 14" id="KW-0812">Transmembrane</keyword>
<dbReference type="GO" id="GO:0046961">
    <property type="term" value="F:proton-transporting ATPase activity, rotational mechanism"/>
    <property type="evidence" value="ECO:0007669"/>
    <property type="project" value="TreeGrafter"/>
</dbReference>
<keyword evidence="17" id="KW-0732">Signal</keyword>
<dbReference type="RefSeq" id="WP_019240046.1">
    <property type="nucleotide sequence ID" value="NZ_CABKRW010000027.1"/>
</dbReference>
<evidence type="ECO:0000256" key="1">
    <source>
        <dbReference type="ARBA" id="ARBA00004162"/>
    </source>
</evidence>
<evidence type="ECO:0000256" key="15">
    <source>
        <dbReference type="RuleBase" id="RU003848"/>
    </source>
</evidence>
<keyword evidence="4 14" id="KW-1003">Cell membrane</keyword>
<dbReference type="SUPFAM" id="SSF81573">
    <property type="entry name" value="F1F0 ATP synthase subunit B, membrane domain"/>
    <property type="match status" value="1"/>
</dbReference>
<evidence type="ECO:0000313" key="19">
    <source>
        <dbReference type="Proteomes" id="UP000195781"/>
    </source>
</evidence>
<reference evidence="19" key="1">
    <citation type="submission" date="2017-04" db="EMBL/GenBank/DDBJ databases">
        <title>Function of individual gut microbiota members based on whole genome sequencing of pure cultures obtained from chicken caecum.</title>
        <authorList>
            <person name="Medvecky M."/>
            <person name="Cejkova D."/>
            <person name="Polansky O."/>
            <person name="Karasova D."/>
            <person name="Kubasova T."/>
            <person name="Cizek A."/>
            <person name="Rychlik I."/>
        </authorList>
    </citation>
    <scope>NUCLEOTIDE SEQUENCE [LARGE SCALE GENOMIC DNA]</scope>
    <source>
        <strain evidence="19">An5</strain>
    </source>
</reference>
<dbReference type="InterPro" id="IPR005864">
    <property type="entry name" value="ATP_synth_F0_bsu_bac"/>
</dbReference>
<keyword evidence="3 14" id="KW-0813">Transport</keyword>
<comment type="similarity">
    <text evidence="2 14 15">Belongs to the ATPase B chain family.</text>
</comment>
<dbReference type="Proteomes" id="UP000195781">
    <property type="component" value="Unassembled WGS sequence"/>
</dbReference>
<keyword evidence="5 14" id="KW-0138">CF(0)</keyword>
<accession>A0A1Y3XM32</accession>
<evidence type="ECO:0000256" key="13">
    <source>
        <dbReference type="ARBA" id="ARBA00025830"/>
    </source>
</evidence>
<evidence type="ECO:0000256" key="2">
    <source>
        <dbReference type="ARBA" id="ARBA00005513"/>
    </source>
</evidence>
<name>A0A1Y3XM32_9ACTN</name>
<dbReference type="AlphaFoldDB" id="A0A1Y3XM32"/>
<protein>
    <recommendedName>
        <fullName evidence="14">ATP synthase subunit b</fullName>
    </recommendedName>
    <alternativeName>
        <fullName evidence="14">ATP synthase F(0) sector subunit b</fullName>
    </alternativeName>
    <alternativeName>
        <fullName evidence="14">ATPase subunit I</fullName>
    </alternativeName>
    <alternativeName>
        <fullName evidence="14">F-type ATPase subunit b</fullName>
        <shortName evidence="14">F-ATPase subunit b</shortName>
    </alternativeName>
</protein>
<evidence type="ECO:0000256" key="8">
    <source>
        <dbReference type="ARBA" id="ARBA00022989"/>
    </source>
</evidence>
<feature type="transmembrane region" description="Helical" evidence="14">
    <location>
        <begin position="43"/>
        <end position="62"/>
    </location>
</feature>
<keyword evidence="11 14" id="KW-0066">ATP synthesis</keyword>
<evidence type="ECO:0000256" key="14">
    <source>
        <dbReference type="HAMAP-Rule" id="MF_01398"/>
    </source>
</evidence>
<keyword evidence="10 14" id="KW-0472">Membrane</keyword>
<dbReference type="InterPro" id="IPR028987">
    <property type="entry name" value="ATP_synth_B-like_membr_sf"/>
</dbReference>
<dbReference type="Pfam" id="PF00430">
    <property type="entry name" value="ATP-synt_B"/>
    <property type="match status" value="1"/>
</dbReference>
<evidence type="ECO:0000256" key="9">
    <source>
        <dbReference type="ARBA" id="ARBA00023065"/>
    </source>
</evidence>
<comment type="caution">
    <text evidence="18">The sequence shown here is derived from an EMBL/GenBank/DDBJ whole genome shotgun (WGS) entry which is preliminary data.</text>
</comment>
<dbReference type="NCBIfam" id="TIGR01144">
    <property type="entry name" value="ATP_synt_b"/>
    <property type="match status" value="1"/>
</dbReference>
<evidence type="ECO:0000256" key="5">
    <source>
        <dbReference type="ARBA" id="ARBA00022547"/>
    </source>
</evidence>
<keyword evidence="9 14" id="KW-0406">Ion transport</keyword>
<comment type="subcellular location">
    <subcellularLocation>
        <location evidence="1 14">Cell membrane</location>
        <topology evidence="1 14">Single-pass membrane protein</topology>
    </subcellularLocation>
</comment>
<evidence type="ECO:0000256" key="4">
    <source>
        <dbReference type="ARBA" id="ARBA00022475"/>
    </source>
</evidence>
<dbReference type="InterPro" id="IPR002146">
    <property type="entry name" value="ATP_synth_b/b'su_bac/chlpt"/>
</dbReference>
<dbReference type="PANTHER" id="PTHR33445">
    <property type="entry name" value="ATP SYNTHASE SUBUNIT B', CHLOROPLASTIC"/>
    <property type="match status" value="1"/>
</dbReference>
<evidence type="ECO:0000256" key="16">
    <source>
        <dbReference type="SAM" id="Coils"/>
    </source>
</evidence>
<gene>
    <name evidence="14" type="primary">atpF</name>
    <name evidence="18" type="ORF">B5G02_08375</name>
</gene>
<keyword evidence="8 14" id="KW-1133">Transmembrane helix</keyword>
<dbReference type="CDD" id="cd06503">
    <property type="entry name" value="ATP-synt_Fo_b"/>
    <property type="match status" value="1"/>
</dbReference>
<comment type="function">
    <text evidence="14">Component of the F(0) channel, it forms part of the peripheral stalk, linking F(1) to F(0).</text>
</comment>
<feature type="signal peptide" evidence="17">
    <location>
        <begin position="1"/>
        <end position="27"/>
    </location>
</feature>
<dbReference type="Gene3D" id="6.10.250.1580">
    <property type="match status" value="1"/>
</dbReference>
<sequence>MKFTHRIAGVAATTACAALCAPVSAFAEEAGGASILIPKMAEFVPALIAFLIIWVVLAKVAWPQILAMMDERSKRIEESLDEAERTKKQAIADRKASDDMLTDARRQAADIVLAARQDGEAERQRIVAAAHKEAEAIIAKAHRTVEDERQALYADAAASIADLSVSVASKIVEKTLDEDGEQRRLIERYIKEAGSLNASN</sequence>
<dbReference type="OrthoDB" id="3177678at2"/>
<feature type="coiled-coil region" evidence="16">
    <location>
        <begin position="66"/>
        <end position="93"/>
    </location>
</feature>
<dbReference type="GO" id="GO:0046933">
    <property type="term" value="F:proton-transporting ATP synthase activity, rotational mechanism"/>
    <property type="evidence" value="ECO:0007669"/>
    <property type="project" value="UniProtKB-UniRule"/>
</dbReference>
<evidence type="ECO:0000313" key="18">
    <source>
        <dbReference type="EMBL" id="OUN86556.1"/>
    </source>
</evidence>
<keyword evidence="7 14" id="KW-0375">Hydrogen ion transport</keyword>
<keyword evidence="16" id="KW-0175">Coiled coil</keyword>
<feature type="chain" id="PRO_5011009704" description="ATP synthase subunit b" evidence="17">
    <location>
        <begin position="28"/>
        <end position="200"/>
    </location>
</feature>
<evidence type="ECO:0000256" key="12">
    <source>
        <dbReference type="ARBA" id="ARBA00025198"/>
    </source>
</evidence>
<evidence type="ECO:0000256" key="11">
    <source>
        <dbReference type="ARBA" id="ARBA00023310"/>
    </source>
</evidence>
<organism evidence="18 19">
    <name type="scientific">[Collinsella] massiliensis</name>
    <dbReference type="NCBI Taxonomy" id="1232426"/>
    <lineage>
        <taxon>Bacteria</taxon>
        <taxon>Bacillati</taxon>
        <taxon>Actinomycetota</taxon>
        <taxon>Coriobacteriia</taxon>
        <taxon>Coriobacteriales</taxon>
        <taxon>Coriobacteriaceae</taxon>
        <taxon>Enorma</taxon>
    </lineage>
</organism>
<evidence type="ECO:0000256" key="3">
    <source>
        <dbReference type="ARBA" id="ARBA00022448"/>
    </source>
</evidence>
<comment type="subunit">
    <text evidence="13 14">F-type ATPases have 2 components, F(1) - the catalytic core - and F(0) - the membrane proton channel. F(1) has five subunits: alpha(3), beta(3), gamma(1), delta(1), epsilon(1). F(0) has three main subunits: a(1), b(2) and c(10-14). The alpha and beta chains form an alternating ring which encloses part of the gamma chain. F(1) is attached to F(0) by a central stalk formed by the gamma and epsilon chains, while a peripheral stalk is formed by the delta and b chains.</text>
</comment>
<dbReference type="EMBL" id="NFIE01000020">
    <property type="protein sequence ID" value="OUN86556.1"/>
    <property type="molecule type" value="Genomic_DNA"/>
</dbReference>
<dbReference type="PANTHER" id="PTHR33445:SF1">
    <property type="entry name" value="ATP SYNTHASE SUBUNIT B"/>
    <property type="match status" value="1"/>
</dbReference>
<comment type="function">
    <text evidence="12 14">F(1)F(0) ATP synthase produces ATP from ADP in the presence of a proton or sodium gradient. F-type ATPases consist of two structural domains, F(1) containing the extramembraneous catalytic core and F(0) containing the membrane proton channel, linked together by a central stalk and a peripheral stalk. During catalysis, ATP synthesis in the catalytic domain of F(1) is coupled via a rotary mechanism of the central stalk subunits to proton translocation.</text>
</comment>
<keyword evidence="19" id="KW-1185">Reference proteome</keyword>
<evidence type="ECO:0000256" key="6">
    <source>
        <dbReference type="ARBA" id="ARBA00022692"/>
    </source>
</evidence>